<accession>M1NJS7</accession>
<keyword evidence="9" id="KW-1185">Reference proteome</keyword>
<dbReference type="GO" id="GO:0006154">
    <property type="term" value="P:adenosine catabolic process"/>
    <property type="evidence" value="ECO:0007669"/>
    <property type="project" value="TreeGrafter"/>
</dbReference>
<evidence type="ECO:0000256" key="2">
    <source>
        <dbReference type="ARBA" id="ARBA00006676"/>
    </source>
</evidence>
<evidence type="ECO:0000259" key="7">
    <source>
        <dbReference type="Pfam" id="PF00962"/>
    </source>
</evidence>
<evidence type="ECO:0000256" key="5">
    <source>
        <dbReference type="ARBA" id="ARBA00022801"/>
    </source>
</evidence>
<evidence type="ECO:0000256" key="4">
    <source>
        <dbReference type="ARBA" id="ARBA00022723"/>
    </source>
</evidence>
<gene>
    <name evidence="8" type="ORF">A605_03200</name>
</gene>
<proteinExistence type="inferred from homology"/>
<dbReference type="SUPFAM" id="SSF51556">
    <property type="entry name" value="Metallo-dependent hydrolases"/>
    <property type="match status" value="1"/>
</dbReference>
<dbReference type="PANTHER" id="PTHR11409">
    <property type="entry name" value="ADENOSINE DEAMINASE"/>
    <property type="match status" value="1"/>
</dbReference>
<dbReference type="RefSeq" id="WP_015400073.1">
    <property type="nucleotide sequence ID" value="NC_020302.1"/>
</dbReference>
<evidence type="ECO:0000256" key="6">
    <source>
        <dbReference type="ARBA" id="ARBA00022833"/>
    </source>
</evidence>
<dbReference type="GO" id="GO:0004000">
    <property type="term" value="F:adenosine deaminase activity"/>
    <property type="evidence" value="ECO:0007669"/>
    <property type="project" value="TreeGrafter"/>
</dbReference>
<protein>
    <recommendedName>
        <fullName evidence="3">adenosine deaminase</fullName>
        <ecNumber evidence="3">3.5.4.4</ecNumber>
    </recommendedName>
</protein>
<dbReference type="Proteomes" id="UP000011723">
    <property type="component" value="Chromosome"/>
</dbReference>
<sequence>MHDAPQISPEHKHVTRDVVAQLPKVLLHDHLESGLRGLKGDPAAAIAALQSPEAVEQAVREACEDLLADGVVYAELRISPELYTEQGMTMRRAVDAAVAGLDVPGIDARLILTAMRHLDAVAEVAQLTVDTYGGADGPIVGFDLAGPEEGNALSEHAEALRLLRENWIPTTLHAGSQAGVESIAEAVQLGAVRLGHGVRVFDDFGVDLEGIRPGQVSSWIRDRHIALELCPSMEVRMGVSEQLADHPLVLLQQLGFTCTVNTGDRSERTLTDEFMDLVDTFDYGLEELFDITLKAIQNSFCDEETRQRILETQILPAYEELADDELTEPGEGAE</sequence>
<keyword evidence="5 8" id="KW-0378">Hydrolase</keyword>
<feature type="domain" description="Adenosine deaminase" evidence="7">
    <location>
        <begin position="46"/>
        <end position="311"/>
    </location>
</feature>
<dbReference type="InterPro" id="IPR001365">
    <property type="entry name" value="A_deaminase_dom"/>
</dbReference>
<dbReference type="GO" id="GO:0046872">
    <property type="term" value="F:metal ion binding"/>
    <property type="evidence" value="ECO:0007669"/>
    <property type="project" value="UniProtKB-KW"/>
</dbReference>
<dbReference type="Pfam" id="PF00962">
    <property type="entry name" value="A_deaminase"/>
    <property type="match status" value="1"/>
</dbReference>
<dbReference type="Gene3D" id="3.20.20.140">
    <property type="entry name" value="Metal-dependent hydrolases"/>
    <property type="match status" value="1"/>
</dbReference>
<evidence type="ECO:0000256" key="1">
    <source>
        <dbReference type="ARBA" id="ARBA00001947"/>
    </source>
</evidence>
<organism evidence="8 9">
    <name type="scientific">Corynebacterium halotolerans YIM 70093 = DSM 44683</name>
    <dbReference type="NCBI Taxonomy" id="1121362"/>
    <lineage>
        <taxon>Bacteria</taxon>
        <taxon>Bacillati</taxon>
        <taxon>Actinomycetota</taxon>
        <taxon>Actinomycetes</taxon>
        <taxon>Mycobacteriales</taxon>
        <taxon>Corynebacteriaceae</taxon>
        <taxon>Corynebacterium</taxon>
    </lineage>
</organism>
<dbReference type="HOGENOM" id="CLU_039228_1_0_11"/>
<dbReference type="InterPro" id="IPR032466">
    <property type="entry name" value="Metal_Hydrolase"/>
</dbReference>
<evidence type="ECO:0000313" key="9">
    <source>
        <dbReference type="Proteomes" id="UP000011723"/>
    </source>
</evidence>
<comment type="similarity">
    <text evidence="2">Belongs to the metallo-dependent hydrolases superfamily. Adenosine and AMP deaminases family.</text>
</comment>
<keyword evidence="6" id="KW-0862">Zinc</keyword>
<dbReference type="PANTHER" id="PTHR11409:SF43">
    <property type="entry name" value="ADENOSINE DEAMINASE"/>
    <property type="match status" value="1"/>
</dbReference>
<dbReference type="GO" id="GO:0043103">
    <property type="term" value="P:hypoxanthine salvage"/>
    <property type="evidence" value="ECO:0007669"/>
    <property type="project" value="TreeGrafter"/>
</dbReference>
<dbReference type="EMBL" id="CP003697">
    <property type="protein sequence ID" value="AGF71653.1"/>
    <property type="molecule type" value="Genomic_DNA"/>
</dbReference>
<dbReference type="GO" id="GO:0046103">
    <property type="term" value="P:inosine biosynthetic process"/>
    <property type="evidence" value="ECO:0007669"/>
    <property type="project" value="TreeGrafter"/>
</dbReference>
<dbReference type="KEGG" id="chn:A605_03200"/>
<evidence type="ECO:0000313" key="8">
    <source>
        <dbReference type="EMBL" id="AGF71653.1"/>
    </source>
</evidence>
<dbReference type="PATRIC" id="fig|1121362.3.peg.642"/>
<keyword evidence="4" id="KW-0479">Metal-binding</keyword>
<name>M1NJS7_9CORY</name>
<evidence type="ECO:0000256" key="3">
    <source>
        <dbReference type="ARBA" id="ARBA00012784"/>
    </source>
</evidence>
<reference evidence="8 9" key="1">
    <citation type="journal article" date="2012" name="Stand. Genomic Sci.">
        <title>Genome sequence of the halotolerant bacterium Corynebacterium halotolerans type strain YIM 70093(T) (= DSM 44683(T)).</title>
        <authorList>
            <person name="Ruckert C."/>
            <person name="Albersmeier A."/>
            <person name="Al-Dilaimi A."/>
            <person name="Niehaus K."/>
            <person name="Szczepanowski R."/>
            <person name="Kalinowski J."/>
        </authorList>
    </citation>
    <scope>NUCLEOTIDE SEQUENCE [LARGE SCALE GENOMIC DNA]</scope>
    <source>
        <strain evidence="8">YIM 70093</strain>
    </source>
</reference>
<comment type="cofactor">
    <cofactor evidence="1">
        <name>Zn(2+)</name>
        <dbReference type="ChEBI" id="CHEBI:29105"/>
    </cofactor>
</comment>
<dbReference type="EC" id="3.5.4.4" evidence="3"/>
<dbReference type="AlphaFoldDB" id="M1NJS7"/>
<dbReference type="eggNOG" id="COG1816">
    <property type="taxonomic scope" value="Bacteria"/>
</dbReference>
<dbReference type="OrthoDB" id="9779574at2"/>
<dbReference type="STRING" id="1121362.A605_03200"/>
<dbReference type="GO" id="GO:0005829">
    <property type="term" value="C:cytosol"/>
    <property type="evidence" value="ECO:0007669"/>
    <property type="project" value="TreeGrafter"/>
</dbReference>
<dbReference type="InterPro" id="IPR006330">
    <property type="entry name" value="Ado/ade_deaminase"/>
</dbReference>